<dbReference type="EMBL" id="CP002581">
    <property type="protein sequence ID" value="AJK50409.1"/>
    <property type="molecule type" value="Genomic_DNA"/>
</dbReference>
<dbReference type="SMART" id="SM00345">
    <property type="entry name" value="HTH_GNTR"/>
    <property type="match status" value="1"/>
</dbReference>
<dbReference type="PANTHER" id="PTHR46577">
    <property type="entry name" value="HTH-TYPE TRANSCRIPTIONAL REGULATORY PROTEIN GABR"/>
    <property type="match status" value="1"/>
</dbReference>
<evidence type="ECO:0000256" key="2">
    <source>
        <dbReference type="ARBA" id="ARBA00022898"/>
    </source>
</evidence>
<dbReference type="CDD" id="cd07377">
    <property type="entry name" value="WHTH_GntR"/>
    <property type="match status" value="1"/>
</dbReference>
<dbReference type="InterPro" id="IPR004839">
    <property type="entry name" value="Aminotransferase_I/II_large"/>
</dbReference>
<dbReference type="PROSITE" id="PS50949">
    <property type="entry name" value="HTH_GNTR"/>
    <property type="match status" value="1"/>
</dbReference>
<evidence type="ECO:0000256" key="3">
    <source>
        <dbReference type="ARBA" id="ARBA00023015"/>
    </source>
</evidence>
<evidence type="ECO:0000259" key="6">
    <source>
        <dbReference type="PROSITE" id="PS50949"/>
    </source>
</evidence>
<name>A0A0B6S7M0_BURPL</name>
<dbReference type="Gene3D" id="3.40.640.10">
    <property type="entry name" value="Type I PLP-dependent aspartate aminotransferase-like (Major domain)"/>
    <property type="match status" value="1"/>
</dbReference>
<protein>
    <submittedName>
        <fullName evidence="7">Transcriptional regulator GntR family</fullName>
    </submittedName>
</protein>
<feature type="domain" description="HTH gntR-type" evidence="6">
    <location>
        <begin position="24"/>
        <end position="91"/>
    </location>
</feature>
<dbReference type="Pfam" id="PF00392">
    <property type="entry name" value="GntR"/>
    <property type="match status" value="1"/>
</dbReference>
<evidence type="ECO:0000256" key="5">
    <source>
        <dbReference type="ARBA" id="ARBA00023163"/>
    </source>
</evidence>
<keyword evidence="5" id="KW-0804">Transcription</keyword>
<keyword evidence="4" id="KW-0238">DNA-binding</keyword>
<dbReference type="HOGENOM" id="CLU_017584_0_1_4"/>
<evidence type="ECO:0000256" key="4">
    <source>
        <dbReference type="ARBA" id="ARBA00023125"/>
    </source>
</evidence>
<dbReference type="GO" id="GO:0003677">
    <property type="term" value="F:DNA binding"/>
    <property type="evidence" value="ECO:0007669"/>
    <property type="project" value="UniProtKB-KW"/>
</dbReference>
<sequence>MDYRVLLSAFSRDAGGEGAGSGRLSQQQRLYACLREAILRRTLDADTALPSSRTLAEALRIARNTVLYAYERLAAEGFVVADRQGTRVARTLLPAERGASVAPLAPPPLSRRATSLGRFSDRASETGAFVPGVPALDAFPLAAWRRAVERAWRRVGPAQLDYQPSAGNLPLRHAIVDYLRVSRGVACDADQVLITDGTQHGLDLCARALADAGDIAWIENPGYGGARVALRAAGLRLVPVPVDAHGLAPAPDLWRTAPPRLVYITPSHQYPLGAVMSPERRIALVRAARDAGAWIVEDDYDSEFRHHGTPLAALQSSVRDAPVIYLGTFSKVMFPALRIGFVVVPAAIAIELERVSAALAPRGRLADQLALAEFIEAGHFTRHLRRMRRLYAERRDLLHDTLSRRLGGLLTVSAGDGGMHLSARLDAEVSDLDVYRAGRAHGLVIRPLSPFCAPGTDASAYNGLVLGYGNVATETMDGAVIRLERAIADARRARRGA</sequence>
<dbReference type="GO" id="GO:0003700">
    <property type="term" value="F:DNA-binding transcription factor activity"/>
    <property type="evidence" value="ECO:0007669"/>
    <property type="project" value="InterPro"/>
</dbReference>
<keyword evidence="8" id="KW-1185">Reference proteome</keyword>
<evidence type="ECO:0000313" key="8">
    <source>
        <dbReference type="Proteomes" id="UP000031838"/>
    </source>
</evidence>
<dbReference type="KEGG" id="bgp:BGL_2c23530"/>
<dbReference type="InterPro" id="IPR036388">
    <property type="entry name" value="WH-like_DNA-bd_sf"/>
</dbReference>
<dbReference type="KEGG" id="bpla:bpln_2g23820"/>
<dbReference type="PRINTS" id="PR00035">
    <property type="entry name" value="HTHGNTR"/>
</dbReference>
<comment type="similarity">
    <text evidence="1">In the C-terminal section; belongs to the class-I pyridoxal-phosphate-dependent aminotransferase family.</text>
</comment>
<dbReference type="GO" id="GO:0030170">
    <property type="term" value="F:pyridoxal phosphate binding"/>
    <property type="evidence" value="ECO:0007669"/>
    <property type="project" value="InterPro"/>
</dbReference>
<accession>A0A0B6S7M0</accession>
<dbReference type="PANTHER" id="PTHR46577:SF1">
    <property type="entry name" value="HTH-TYPE TRANSCRIPTIONAL REGULATORY PROTEIN GABR"/>
    <property type="match status" value="1"/>
</dbReference>
<dbReference type="InterPro" id="IPR015421">
    <property type="entry name" value="PyrdxlP-dep_Trfase_major"/>
</dbReference>
<dbReference type="InterPro" id="IPR051446">
    <property type="entry name" value="HTH_trans_reg/aminotransferase"/>
</dbReference>
<reference evidence="7 8" key="2">
    <citation type="journal article" date="2016" name="Appl. Microbiol. Biotechnol.">
        <title>Mutations improving production and secretion of extracellular lipase by Burkholderia glumae PG1.</title>
        <authorList>
            <person name="Knapp A."/>
            <person name="Voget S."/>
            <person name="Gao R."/>
            <person name="Zaburannyi N."/>
            <person name="Krysciak D."/>
            <person name="Breuer M."/>
            <person name="Hauer B."/>
            <person name="Streit W.R."/>
            <person name="Muller R."/>
            <person name="Daniel R."/>
            <person name="Jaeger K.E."/>
        </authorList>
    </citation>
    <scope>NUCLEOTIDE SEQUENCE [LARGE SCALE GENOMIC DNA]</scope>
    <source>
        <strain evidence="7 8">PG1</strain>
    </source>
</reference>
<evidence type="ECO:0000313" key="7">
    <source>
        <dbReference type="EMBL" id="AJK50409.1"/>
    </source>
</evidence>
<keyword evidence="2" id="KW-0663">Pyridoxal phosphate</keyword>
<dbReference type="InterPro" id="IPR015424">
    <property type="entry name" value="PyrdxlP-dep_Trfase"/>
</dbReference>
<keyword evidence="3" id="KW-0805">Transcription regulation</keyword>
<dbReference type="AlphaFoldDB" id="A0A0B6S7M0"/>
<dbReference type="SUPFAM" id="SSF53383">
    <property type="entry name" value="PLP-dependent transferases"/>
    <property type="match status" value="1"/>
</dbReference>
<evidence type="ECO:0000256" key="1">
    <source>
        <dbReference type="ARBA" id="ARBA00005384"/>
    </source>
</evidence>
<dbReference type="Pfam" id="PF00155">
    <property type="entry name" value="Aminotran_1_2"/>
    <property type="match status" value="1"/>
</dbReference>
<reference evidence="8" key="1">
    <citation type="submission" date="2011-03" db="EMBL/GenBank/DDBJ databases">
        <authorList>
            <person name="Voget S."/>
            <person name="Streit W.R."/>
            <person name="Jaeger K.E."/>
            <person name="Daniel R."/>
        </authorList>
    </citation>
    <scope>NUCLEOTIDE SEQUENCE [LARGE SCALE GENOMIC DNA]</scope>
    <source>
        <strain evidence="8">PG1</strain>
    </source>
</reference>
<dbReference type="CDD" id="cd00609">
    <property type="entry name" value="AAT_like"/>
    <property type="match status" value="1"/>
</dbReference>
<dbReference type="RefSeq" id="WP_042628700.1">
    <property type="nucleotide sequence ID" value="NZ_BSTO01000033.1"/>
</dbReference>
<gene>
    <name evidence="7" type="ORF">BGL_2c23530</name>
</gene>
<dbReference type="SUPFAM" id="SSF46785">
    <property type="entry name" value="Winged helix' DNA-binding domain"/>
    <property type="match status" value="1"/>
</dbReference>
<proteinExistence type="inferred from homology"/>
<organism evidence="7 8">
    <name type="scientific">Burkholderia plantarii</name>
    <dbReference type="NCBI Taxonomy" id="41899"/>
    <lineage>
        <taxon>Bacteria</taxon>
        <taxon>Pseudomonadati</taxon>
        <taxon>Pseudomonadota</taxon>
        <taxon>Betaproteobacteria</taxon>
        <taxon>Burkholderiales</taxon>
        <taxon>Burkholderiaceae</taxon>
        <taxon>Burkholderia</taxon>
    </lineage>
</organism>
<dbReference type="InterPro" id="IPR036390">
    <property type="entry name" value="WH_DNA-bd_sf"/>
</dbReference>
<dbReference type="Gene3D" id="1.10.10.10">
    <property type="entry name" value="Winged helix-like DNA-binding domain superfamily/Winged helix DNA-binding domain"/>
    <property type="match status" value="1"/>
</dbReference>
<dbReference type="InterPro" id="IPR000524">
    <property type="entry name" value="Tscrpt_reg_HTH_GntR"/>
</dbReference>
<dbReference type="Proteomes" id="UP000031838">
    <property type="component" value="Chromosome 2"/>
</dbReference>